<reference evidence="5" key="1">
    <citation type="journal article" date="2021" name="Nat. Commun.">
        <title>Genetic determinants of endophytism in the Arabidopsis root mycobiome.</title>
        <authorList>
            <person name="Mesny F."/>
            <person name="Miyauchi S."/>
            <person name="Thiergart T."/>
            <person name="Pickel B."/>
            <person name="Atanasova L."/>
            <person name="Karlsson M."/>
            <person name="Huettel B."/>
            <person name="Barry K.W."/>
            <person name="Haridas S."/>
            <person name="Chen C."/>
            <person name="Bauer D."/>
            <person name="Andreopoulos W."/>
            <person name="Pangilinan J."/>
            <person name="LaButti K."/>
            <person name="Riley R."/>
            <person name="Lipzen A."/>
            <person name="Clum A."/>
            <person name="Drula E."/>
            <person name="Henrissat B."/>
            <person name="Kohler A."/>
            <person name="Grigoriev I.V."/>
            <person name="Martin F.M."/>
            <person name="Hacquard S."/>
        </authorList>
    </citation>
    <scope>NUCLEOTIDE SEQUENCE</scope>
    <source>
        <strain evidence="5">MPI-CAGE-CH-0243</strain>
    </source>
</reference>
<evidence type="ECO:0000256" key="3">
    <source>
        <dbReference type="ARBA" id="ARBA00022827"/>
    </source>
</evidence>
<accession>A0A9P9EDU8</accession>
<keyword evidence="3" id="KW-0274">FAD</keyword>
<proteinExistence type="inferred from homology"/>
<keyword evidence="4" id="KW-0560">Oxidoreductase</keyword>
<dbReference type="PANTHER" id="PTHR23023">
    <property type="entry name" value="DIMETHYLANILINE MONOOXYGENASE"/>
    <property type="match status" value="1"/>
</dbReference>
<name>A0A9P9EDU8_9PLEO</name>
<dbReference type="Pfam" id="PF00743">
    <property type="entry name" value="FMO-like"/>
    <property type="match status" value="1"/>
</dbReference>
<dbReference type="AlphaFoldDB" id="A0A9P9EDU8"/>
<organism evidence="5 6">
    <name type="scientific">Dendryphion nanum</name>
    <dbReference type="NCBI Taxonomy" id="256645"/>
    <lineage>
        <taxon>Eukaryota</taxon>
        <taxon>Fungi</taxon>
        <taxon>Dikarya</taxon>
        <taxon>Ascomycota</taxon>
        <taxon>Pezizomycotina</taxon>
        <taxon>Dothideomycetes</taxon>
        <taxon>Pleosporomycetidae</taxon>
        <taxon>Pleosporales</taxon>
        <taxon>Torulaceae</taxon>
        <taxon>Dendryphion</taxon>
    </lineage>
</organism>
<keyword evidence="2" id="KW-0285">Flavoprotein</keyword>
<dbReference type="EMBL" id="JAGMWT010000002">
    <property type="protein sequence ID" value="KAH7135321.1"/>
    <property type="molecule type" value="Genomic_DNA"/>
</dbReference>
<dbReference type="GO" id="GO:0004499">
    <property type="term" value="F:N,N-dimethylaniline monooxygenase activity"/>
    <property type="evidence" value="ECO:0007669"/>
    <property type="project" value="InterPro"/>
</dbReference>
<dbReference type="Gene3D" id="3.50.50.60">
    <property type="entry name" value="FAD/NAD(P)-binding domain"/>
    <property type="match status" value="1"/>
</dbReference>
<keyword evidence="6" id="KW-1185">Reference proteome</keyword>
<comment type="similarity">
    <text evidence="1">Belongs to the FMO family.</text>
</comment>
<gene>
    <name evidence="5" type="ORF">B0J11DRAFT_157499</name>
</gene>
<evidence type="ECO:0000256" key="1">
    <source>
        <dbReference type="ARBA" id="ARBA00009183"/>
    </source>
</evidence>
<dbReference type="InterPro" id="IPR020946">
    <property type="entry name" value="Flavin_mOase-like"/>
</dbReference>
<comment type="caution">
    <text evidence="5">The sequence shown here is derived from an EMBL/GenBank/DDBJ whole genome shotgun (WGS) entry which is preliminary data.</text>
</comment>
<dbReference type="InterPro" id="IPR036188">
    <property type="entry name" value="FAD/NAD-bd_sf"/>
</dbReference>
<dbReference type="OrthoDB" id="2915840at2759"/>
<dbReference type="GO" id="GO:0050660">
    <property type="term" value="F:flavin adenine dinucleotide binding"/>
    <property type="evidence" value="ECO:0007669"/>
    <property type="project" value="InterPro"/>
</dbReference>
<dbReference type="GO" id="GO:0050661">
    <property type="term" value="F:NADP binding"/>
    <property type="evidence" value="ECO:0007669"/>
    <property type="project" value="InterPro"/>
</dbReference>
<evidence type="ECO:0000313" key="6">
    <source>
        <dbReference type="Proteomes" id="UP000700596"/>
    </source>
</evidence>
<evidence type="ECO:0008006" key="7">
    <source>
        <dbReference type="Google" id="ProtNLM"/>
    </source>
</evidence>
<evidence type="ECO:0000256" key="2">
    <source>
        <dbReference type="ARBA" id="ARBA00022630"/>
    </source>
</evidence>
<sequence length="587" mass="66321">MPGITTNARSSQSRNVENFDLVIVGAGIHGIATLKTYREVNPNAPILVLDKGSSLGGVWAKDRLYPGLRTNNHFQTFEFSEYPMSTDGFDLKDDHVPGEHVNDYLHSYATKFDLMKYMRFNSSVTSAVDNGTSGWTLTVVDNASSSDQTRTIKAAKLIIATGLTSEPLMPKLPGKEIFDAPIYHTSELAKAEKGLGPYKKITLLSGAKFSWDIACAYASAGISVDLVIRESGHGPCWMMPNRLTPLQVIPELLLQTRLITWLSPCIFADAAGFGFVFQFFHKHWLGRKIVDGFFAKMQHSAVRTNNYDGHPETAKLKPWDDVFFIGTNRGLLNYGLDFFEFVRNGIIRVHIADITHLSKHTIHLSDGKNIGSDVLICGTGWKDTPPINFVTKRELGLPGHSSQFSSMFIPKADATILESFPKLKDQPPPRKYKPLSGNIQDIVPEPYRHYRFMVPPAFMESRTLAFAGAYRSPATTIISQVQALWITAFFSGDIKALREPTDPNTWNRILYETVLHTQFSKWRYSRGFGARFPELWFDCLPYVDQLLKDVGIENRRKPTWWQERFTPYRPRDYLGIIGEYIEGRDKS</sequence>
<dbReference type="InterPro" id="IPR050346">
    <property type="entry name" value="FMO-like"/>
</dbReference>
<dbReference type="SUPFAM" id="SSF51905">
    <property type="entry name" value="FAD/NAD(P)-binding domain"/>
    <property type="match status" value="2"/>
</dbReference>
<evidence type="ECO:0000313" key="5">
    <source>
        <dbReference type="EMBL" id="KAH7135321.1"/>
    </source>
</evidence>
<protein>
    <recommendedName>
        <fullName evidence="7">Flavin-containing monooxygenase</fullName>
    </recommendedName>
</protein>
<dbReference type="Proteomes" id="UP000700596">
    <property type="component" value="Unassembled WGS sequence"/>
</dbReference>
<evidence type="ECO:0000256" key="4">
    <source>
        <dbReference type="ARBA" id="ARBA00023002"/>
    </source>
</evidence>